<feature type="domain" description="XPG N-terminal" evidence="8">
    <location>
        <begin position="33"/>
        <end position="135"/>
    </location>
</feature>
<dbReference type="GO" id="GO:0017108">
    <property type="term" value="F:5'-flap endonuclease activity"/>
    <property type="evidence" value="ECO:0007669"/>
    <property type="project" value="TreeGrafter"/>
</dbReference>
<dbReference type="SMART" id="SM00279">
    <property type="entry name" value="HhH2"/>
    <property type="match status" value="1"/>
</dbReference>
<feature type="region of interest" description="Disordered" evidence="7">
    <location>
        <begin position="1"/>
        <end position="24"/>
    </location>
</feature>
<comment type="caution">
    <text evidence="9">The sequence shown here is derived from an EMBL/GenBank/DDBJ whole genome shotgun (WGS) entry which is preliminary data.</text>
</comment>
<feature type="region of interest" description="Disordered" evidence="7">
    <location>
        <begin position="588"/>
        <end position="615"/>
    </location>
</feature>
<dbReference type="InterPro" id="IPR006084">
    <property type="entry name" value="XPG/Rad2"/>
</dbReference>
<feature type="region of interest" description="Disordered" evidence="7">
    <location>
        <begin position="749"/>
        <end position="775"/>
    </location>
</feature>
<keyword evidence="2" id="KW-0540">Nuclease</keyword>
<accession>A0A8X7N2H2</accession>
<dbReference type="GO" id="GO:0006281">
    <property type="term" value="P:DNA repair"/>
    <property type="evidence" value="ECO:0007669"/>
    <property type="project" value="UniProtKB-ARBA"/>
</dbReference>
<evidence type="ECO:0000256" key="6">
    <source>
        <dbReference type="ARBA" id="ARBA00022842"/>
    </source>
</evidence>
<dbReference type="CDD" id="cd09897">
    <property type="entry name" value="H3TH_FEN1-XPG-like"/>
    <property type="match status" value="1"/>
</dbReference>
<feature type="region of interest" description="Disordered" evidence="7">
    <location>
        <begin position="402"/>
        <end position="439"/>
    </location>
</feature>
<feature type="compositionally biased region" description="Low complexity" evidence="7">
    <location>
        <begin position="406"/>
        <end position="426"/>
    </location>
</feature>
<evidence type="ECO:0000313" key="9">
    <source>
        <dbReference type="EMBL" id="KAE8265736.1"/>
    </source>
</evidence>
<evidence type="ECO:0000256" key="5">
    <source>
        <dbReference type="ARBA" id="ARBA00022801"/>
    </source>
</evidence>
<dbReference type="AlphaFoldDB" id="A0A8X7N2H2"/>
<feature type="region of interest" description="Disordered" evidence="7">
    <location>
        <begin position="910"/>
        <end position="1034"/>
    </location>
</feature>
<feature type="compositionally biased region" description="Low complexity" evidence="7">
    <location>
        <begin position="947"/>
        <end position="960"/>
    </location>
</feature>
<keyword evidence="5" id="KW-0378">Hydrolase</keyword>
<feature type="compositionally biased region" description="Basic and acidic residues" evidence="7">
    <location>
        <begin position="427"/>
        <end position="439"/>
    </location>
</feature>
<evidence type="ECO:0000313" key="10">
    <source>
        <dbReference type="Proteomes" id="UP000078113"/>
    </source>
</evidence>
<feature type="compositionally biased region" description="Acidic residues" evidence="7">
    <location>
        <begin position="365"/>
        <end position="386"/>
    </location>
</feature>
<dbReference type="PANTHER" id="PTHR11081:SF9">
    <property type="entry name" value="FLAP ENDONUCLEASE 1"/>
    <property type="match status" value="1"/>
</dbReference>
<dbReference type="SUPFAM" id="SSF88723">
    <property type="entry name" value="PIN domain-like"/>
    <property type="match status" value="2"/>
</dbReference>
<dbReference type="InterPro" id="IPR006086">
    <property type="entry name" value="XPG-I_dom"/>
</dbReference>
<feature type="compositionally biased region" description="Acidic residues" evidence="7">
    <location>
        <begin position="192"/>
        <end position="202"/>
    </location>
</feature>
<dbReference type="GO" id="GO:0046872">
    <property type="term" value="F:metal ion binding"/>
    <property type="evidence" value="ECO:0007669"/>
    <property type="project" value="UniProtKB-KW"/>
</dbReference>
<evidence type="ECO:0000259" key="8">
    <source>
        <dbReference type="SMART" id="SM00485"/>
    </source>
</evidence>
<dbReference type="Proteomes" id="UP000078113">
    <property type="component" value="Unassembled WGS sequence"/>
</dbReference>
<evidence type="ECO:0000256" key="3">
    <source>
        <dbReference type="ARBA" id="ARBA00022723"/>
    </source>
</evidence>
<evidence type="ECO:0000256" key="2">
    <source>
        <dbReference type="ARBA" id="ARBA00022722"/>
    </source>
</evidence>
<reference evidence="9" key="1">
    <citation type="submission" date="2016-04" db="EMBL/GenBank/DDBJ databases">
        <authorList>
            <person name="Nguyen H.D."/>
            <person name="Samba Siva P."/>
            <person name="Cullis J."/>
            <person name="Levesque C.A."/>
            <person name="Hambleton S."/>
        </authorList>
    </citation>
    <scope>NUCLEOTIDE SEQUENCE</scope>
    <source>
        <strain evidence="9">DAOMC 236422</strain>
    </source>
</reference>
<dbReference type="Gene3D" id="1.10.150.20">
    <property type="entry name" value="5' to 3' exonuclease, C-terminal subdomain"/>
    <property type="match status" value="1"/>
</dbReference>
<dbReference type="Pfam" id="PF00867">
    <property type="entry name" value="XPG_I"/>
    <property type="match status" value="1"/>
</dbReference>
<feature type="compositionally biased region" description="Basic residues" evidence="7">
    <location>
        <begin position="1000"/>
        <end position="1009"/>
    </location>
</feature>
<dbReference type="GO" id="GO:0005737">
    <property type="term" value="C:cytoplasm"/>
    <property type="evidence" value="ECO:0007669"/>
    <property type="project" value="TreeGrafter"/>
</dbReference>
<dbReference type="Gene3D" id="3.40.50.1010">
    <property type="entry name" value="5'-nuclease"/>
    <property type="match status" value="2"/>
</dbReference>
<dbReference type="SUPFAM" id="SSF47807">
    <property type="entry name" value="5' to 3' exonuclease, C-terminal subdomain"/>
    <property type="match status" value="1"/>
</dbReference>
<dbReference type="PANTHER" id="PTHR11081">
    <property type="entry name" value="FLAP ENDONUCLEASE FAMILY MEMBER"/>
    <property type="match status" value="1"/>
</dbReference>
<dbReference type="InterPro" id="IPR036279">
    <property type="entry name" value="5-3_exonuclease_C_sf"/>
</dbReference>
<protein>
    <recommendedName>
        <fullName evidence="8">XPG N-terminal domain-containing protein</fullName>
    </recommendedName>
</protein>
<reference evidence="9" key="2">
    <citation type="journal article" date="2019" name="IMA Fungus">
        <title>Genome sequencing and comparison of five Tilletia species to identify candidate genes for the detection of regulated species infecting wheat.</title>
        <authorList>
            <person name="Nguyen H.D.T."/>
            <person name="Sultana T."/>
            <person name="Kesanakurti P."/>
            <person name="Hambleton S."/>
        </authorList>
    </citation>
    <scope>NUCLEOTIDE SEQUENCE</scope>
    <source>
        <strain evidence="9">DAOMC 236422</strain>
    </source>
</reference>
<feature type="region of interest" description="Disordered" evidence="7">
    <location>
        <begin position="182"/>
        <end position="235"/>
    </location>
</feature>
<evidence type="ECO:0000256" key="7">
    <source>
        <dbReference type="SAM" id="MobiDB-lite"/>
    </source>
</evidence>
<comment type="cofactor">
    <cofactor evidence="1">
        <name>Mg(2+)</name>
        <dbReference type="ChEBI" id="CHEBI:18420"/>
    </cofactor>
</comment>
<proteinExistence type="predicted"/>
<name>A0A8X7N2H2_9BASI</name>
<dbReference type="GO" id="GO:0005634">
    <property type="term" value="C:nucleus"/>
    <property type="evidence" value="ECO:0007669"/>
    <property type="project" value="TreeGrafter"/>
</dbReference>
<dbReference type="InterPro" id="IPR006085">
    <property type="entry name" value="XPG_DNA_repair_N"/>
</dbReference>
<feature type="compositionally biased region" description="Polar residues" evidence="7">
    <location>
        <begin position="666"/>
        <end position="677"/>
    </location>
</feature>
<evidence type="ECO:0000256" key="4">
    <source>
        <dbReference type="ARBA" id="ARBA00022759"/>
    </source>
</evidence>
<dbReference type="InterPro" id="IPR029060">
    <property type="entry name" value="PIN-like_dom_sf"/>
</dbReference>
<feature type="compositionally biased region" description="Basic and acidic residues" evidence="7">
    <location>
        <begin position="204"/>
        <end position="222"/>
    </location>
</feature>
<keyword evidence="6" id="KW-0460">Magnesium</keyword>
<keyword evidence="10" id="KW-1185">Reference proteome</keyword>
<dbReference type="GO" id="GO:0008409">
    <property type="term" value="F:5'-3' exonuclease activity"/>
    <property type="evidence" value="ECO:0007669"/>
    <property type="project" value="TreeGrafter"/>
</dbReference>
<gene>
    <name evidence="9" type="ORF">A4X09_0g6545</name>
</gene>
<evidence type="ECO:0000256" key="1">
    <source>
        <dbReference type="ARBA" id="ARBA00001946"/>
    </source>
</evidence>
<keyword evidence="3" id="KW-0479">Metal-binding</keyword>
<feature type="compositionally biased region" description="Polar residues" evidence="7">
    <location>
        <begin position="910"/>
        <end position="922"/>
    </location>
</feature>
<feature type="region of interest" description="Disordered" evidence="7">
    <location>
        <begin position="365"/>
        <end position="390"/>
    </location>
</feature>
<keyword evidence="4" id="KW-0255">Endonuclease</keyword>
<dbReference type="InterPro" id="IPR008918">
    <property type="entry name" value="HhH2"/>
</dbReference>
<organism evidence="9 10">
    <name type="scientific">Tilletia walkeri</name>
    <dbReference type="NCBI Taxonomy" id="117179"/>
    <lineage>
        <taxon>Eukaryota</taxon>
        <taxon>Fungi</taxon>
        <taxon>Dikarya</taxon>
        <taxon>Basidiomycota</taxon>
        <taxon>Ustilaginomycotina</taxon>
        <taxon>Exobasidiomycetes</taxon>
        <taxon>Tilletiales</taxon>
        <taxon>Tilletiaceae</taxon>
        <taxon>Tilletia</taxon>
    </lineage>
</organism>
<dbReference type="SMART" id="SM00485">
    <property type="entry name" value="XPGN"/>
    <property type="match status" value="1"/>
</dbReference>
<dbReference type="GO" id="GO:0003677">
    <property type="term" value="F:DNA binding"/>
    <property type="evidence" value="ECO:0007669"/>
    <property type="project" value="InterPro"/>
</dbReference>
<feature type="region of interest" description="Disordered" evidence="7">
    <location>
        <begin position="661"/>
        <end position="693"/>
    </location>
</feature>
<sequence>MTLLTARSRGRRGQQRRTREEKEGAMHATRLLYGVRRIFPFLREIAPATLRPIPASHLSGKTIAIDATLISTRFHFADDPHPARHLFGFCRLIRSLRALDARAIMVFDHPIGGTRARNPAKLHEAERRRTQRALVTRRALLERKRFERIKSLSELTTKYERLSRQESALLHDQLRTAYSNPALMPRRRTDAEADEVSDESMDAELFRADDRLDEGNEAERSANVDSEQATEEGWDEPVGTSIWDELIQDEQIASAALSTSLEILENDLPAQPALIADGQEVPAHIAELVSQFHYARLRFEHLHHALAEELSATKDGESFAESRNQAALTAAEARIHQTMLDRGAPGASLGQFHQQAALPDEEAVLADDEDAAEDEEEATEEVEEGTTEAATAVPQILQSDLLPGVSEPGTAETSSETTSAGIAESEPSTHESFELDSMHTRSTALSKSYHRASAPLKPQTIIDCAYLCALMGVPVLFTSCGTGAYTSNPEDDTLPLTIPGAAWAGHARLRSRAHEAEALAASLVHAGFAEVVASEDSDVLMYDVPMLRGLSGGNVAGNGSGLGGPKGLVWVDAKEVRRTLFDVREGGRSEDVAVEDGEDVEGEGEKRMTKGTLEDEEQAVEDKVNADDAAFLTQGPSITLSASSEDMKSGIEELDALITNDDGSEESSALAQHSSPNMDDETAGPGKKAKVLSPDEENRRLFIEFALLLGTDFNRSIPGVGPKGAHSLMKEHRSISAILRLKRAQKAAATAKSKSPRKAVVVPPNRGPKFKFSPPPPLNRREYLIELARARNVFTSPPTLYGNLARLRRWAAGGEYFDWSGSVSEEEEVAEDDVGGRKLTESQRKRAVRKEDQWRRGEVTGLFRRYGVRRLPDEDFREVVGRTKKGVGFGTTIDSFMNDLADEQQIRTSVEATNESTASHTAYTGALGVRESGSADDADVDRATGKSTDPASTSTSSFTSRAADPFGSDVFGERDVPSGSQAEALLAKTARSRSSAGQRASRRTATGKKGSKEKWPQGAAEVPPVEGNVTPALS</sequence>
<feature type="compositionally biased region" description="Acidic residues" evidence="7">
    <location>
        <begin position="592"/>
        <end position="602"/>
    </location>
</feature>
<dbReference type="EMBL" id="LWDG02000431">
    <property type="protein sequence ID" value="KAE8265736.1"/>
    <property type="molecule type" value="Genomic_DNA"/>
</dbReference>